<protein>
    <recommendedName>
        <fullName evidence="3">SpoIIAA-like</fullName>
    </recommendedName>
</protein>
<evidence type="ECO:0000313" key="1">
    <source>
        <dbReference type="EMBL" id="GHB25525.1"/>
    </source>
</evidence>
<comment type="caution">
    <text evidence="1">The sequence shown here is derived from an EMBL/GenBank/DDBJ whole genome shotgun (WGS) entry which is preliminary data.</text>
</comment>
<evidence type="ECO:0008006" key="3">
    <source>
        <dbReference type="Google" id="ProtNLM"/>
    </source>
</evidence>
<accession>A0A8J3G475</accession>
<sequence>MEKYAIIDESAFPLITIQFTGAKSTDENFIAYLQENKNCYRHKEKLGIIFDATNASLPSLKHQQMQAAWLKENKGLMEAYCLGTAYVIPSAAVRSILRVIFSIQKQPVPYQICENIDEAQVWIKSALSKNLA</sequence>
<dbReference type="AlphaFoldDB" id="A0A8J3G475"/>
<reference evidence="1" key="1">
    <citation type="journal article" date="2014" name="Int. J. Syst. Evol. Microbiol.">
        <title>Complete genome sequence of Corynebacterium casei LMG S-19264T (=DSM 44701T), isolated from a smear-ripened cheese.</title>
        <authorList>
            <consortium name="US DOE Joint Genome Institute (JGI-PGF)"/>
            <person name="Walter F."/>
            <person name="Albersmeier A."/>
            <person name="Kalinowski J."/>
            <person name="Ruckert C."/>
        </authorList>
    </citation>
    <scope>NUCLEOTIDE SEQUENCE</scope>
    <source>
        <strain evidence="1">KCTC 23224</strain>
    </source>
</reference>
<proteinExistence type="predicted"/>
<organism evidence="1 2">
    <name type="scientific">Mongoliitalea lutea</name>
    <dbReference type="NCBI Taxonomy" id="849756"/>
    <lineage>
        <taxon>Bacteria</taxon>
        <taxon>Pseudomonadati</taxon>
        <taxon>Bacteroidota</taxon>
        <taxon>Cytophagia</taxon>
        <taxon>Cytophagales</taxon>
        <taxon>Cyclobacteriaceae</taxon>
        <taxon>Mongoliitalea</taxon>
    </lineage>
</organism>
<dbReference type="Proteomes" id="UP000642809">
    <property type="component" value="Unassembled WGS sequence"/>
</dbReference>
<dbReference type="EMBL" id="BMYF01000001">
    <property type="protein sequence ID" value="GHB25525.1"/>
    <property type="molecule type" value="Genomic_DNA"/>
</dbReference>
<gene>
    <name evidence="1" type="ORF">GCM10008106_02870</name>
</gene>
<evidence type="ECO:0000313" key="2">
    <source>
        <dbReference type="Proteomes" id="UP000642809"/>
    </source>
</evidence>
<keyword evidence="2" id="KW-1185">Reference proteome</keyword>
<name>A0A8J3G475_9BACT</name>
<dbReference type="RefSeq" id="WP_189578644.1">
    <property type="nucleotide sequence ID" value="NZ_BMYF01000001.1"/>
</dbReference>
<reference evidence="1" key="2">
    <citation type="submission" date="2020-09" db="EMBL/GenBank/DDBJ databases">
        <authorList>
            <person name="Sun Q."/>
            <person name="Kim S."/>
        </authorList>
    </citation>
    <scope>NUCLEOTIDE SEQUENCE</scope>
    <source>
        <strain evidence="1">KCTC 23224</strain>
    </source>
</reference>